<evidence type="ECO:0000313" key="6">
    <source>
        <dbReference type="Proteomes" id="UP000195402"/>
    </source>
</evidence>
<evidence type="ECO:0000313" key="5">
    <source>
        <dbReference type="EMBL" id="OVA09595.1"/>
    </source>
</evidence>
<dbReference type="PANTHER" id="PTHR43391">
    <property type="entry name" value="RETINOL DEHYDROGENASE-RELATED"/>
    <property type="match status" value="1"/>
</dbReference>
<evidence type="ECO:0000256" key="3">
    <source>
        <dbReference type="ARBA" id="ARBA00023002"/>
    </source>
</evidence>
<comment type="caution">
    <text evidence="5">The sequence shown here is derived from an EMBL/GenBank/DDBJ whole genome shotgun (WGS) entry which is preliminary data.</text>
</comment>
<dbReference type="InterPro" id="IPR036291">
    <property type="entry name" value="NAD(P)-bd_dom_sf"/>
</dbReference>
<comment type="subcellular location">
    <subcellularLocation>
        <location evidence="1">Membrane</location>
        <topology evidence="1">Single-pass type II membrane protein</topology>
    </subcellularLocation>
</comment>
<evidence type="ECO:0000256" key="1">
    <source>
        <dbReference type="ARBA" id="ARBA00004606"/>
    </source>
</evidence>
<evidence type="ECO:0000256" key="2">
    <source>
        <dbReference type="ARBA" id="ARBA00006484"/>
    </source>
</evidence>
<sequence length="339" mass="37160">MINSGMRFISGGRGADDAMDGLLIHKLMNLVLPPIIFITLCITIPPYLLLKFFYFILGYFSMEEDMAGKVVLVTGASSGIGEQLVYEYARRGARLVLVARRKKLLEVVAEKARGFGSTDVLIVCADVSKVHDCKRFIEESINHFGRLDHLVNNAGITSVCPLEEATDILNFAPVMDVNFWGSIYATHFAIPHLRKSKGRIVASKAALINFYDSLRVELDPAIAITIASPGVTESEMTQGKHLGKEGVTQVDGKMMNHMIDTFLLAGAFPVISAELCAKTIVNGACKGKRSITEPSYFGVFYLCKVLCPEIAHWIFWCINSTKPVGSSSKEDIATGNKQS</sequence>
<dbReference type="PANTHER" id="PTHR43391:SF89">
    <property type="entry name" value="11-BETA-HYDROXYSTEROID DEHYDROGENASE 1A-RELATED"/>
    <property type="match status" value="1"/>
</dbReference>
<dbReference type="Pfam" id="PF00106">
    <property type="entry name" value="adh_short"/>
    <property type="match status" value="1"/>
</dbReference>
<dbReference type="AlphaFoldDB" id="A0A200QGQ5"/>
<dbReference type="InParanoid" id="A0A200QGQ5"/>
<dbReference type="Gene3D" id="3.40.50.720">
    <property type="entry name" value="NAD(P)-binding Rossmann-like Domain"/>
    <property type="match status" value="1"/>
</dbReference>
<dbReference type="GO" id="GO:0016020">
    <property type="term" value="C:membrane"/>
    <property type="evidence" value="ECO:0007669"/>
    <property type="project" value="UniProtKB-SubCell"/>
</dbReference>
<proteinExistence type="inferred from homology"/>
<keyword evidence="4" id="KW-0812">Transmembrane</keyword>
<keyword evidence="4" id="KW-0472">Membrane</keyword>
<dbReference type="GO" id="GO:0005829">
    <property type="term" value="C:cytosol"/>
    <property type="evidence" value="ECO:0007669"/>
    <property type="project" value="TreeGrafter"/>
</dbReference>
<dbReference type="SUPFAM" id="SSF51735">
    <property type="entry name" value="NAD(P)-binding Rossmann-fold domains"/>
    <property type="match status" value="1"/>
</dbReference>
<keyword evidence="4" id="KW-1133">Transmembrane helix</keyword>
<gene>
    <name evidence="5" type="ORF">BVC80_9101g120</name>
</gene>
<dbReference type="EMBL" id="MVGT01002051">
    <property type="protein sequence ID" value="OVA09595.1"/>
    <property type="molecule type" value="Genomic_DNA"/>
</dbReference>
<keyword evidence="6" id="KW-1185">Reference proteome</keyword>
<organism evidence="5 6">
    <name type="scientific">Macleaya cordata</name>
    <name type="common">Five-seeded plume-poppy</name>
    <name type="synonym">Bocconia cordata</name>
    <dbReference type="NCBI Taxonomy" id="56857"/>
    <lineage>
        <taxon>Eukaryota</taxon>
        <taxon>Viridiplantae</taxon>
        <taxon>Streptophyta</taxon>
        <taxon>Embryophyta</taxon>
        <taxon>Tracheophyta</taxon>
        <taxon>Spermatophyta</taxon>
        <taxon>Magnoliopsida</taxon>
        <taxon>Ranunculales</taxon>
        <taxon>Papaveraceae</taxon>
        <taxon>Papaveroideae</taxon>
        <taxon>Macleaya</taxon>
    </lineage>
</organism>
<evidence type="ECO:0000256" key="4">
    <source>
        <dbReference type="SAM" id="Phobius"/>
    </source>
</evidence>
<reference evidence="5 6" key="1">
    <citation type="journal article" date="2017" name="Mol. Plant">
        <title>The Genome of Medicinal Plant Macleaya cordata Provides New Insights into Benzylisoquinoline Alkaloids Metabolism.</title>
        <authorList>
            <person name="Liu X."/>
            <person name="Liu Y."/>
            <person name="Huang P."/>
            <person name="Ma Y."/>
            <person name="Qing Z."/>
            <person name="Tang Q."/>
            <person name="Cao H."/>
            <person name="Cheng P."/>
            <person name="Zheng Y."/>
            <person name="Yuan Z."/>
            <person name="Zhou Y."/>
            <person name="Liu J."/>
            <person name="Tang Z."/>
            <person name="Zhuo Y."/>
            <person name="Zhang Y."/>
            <person name="Yu L."/>
            <person name="Huang J."/>
            <person name="Yang P."/>
            <person name="Peng Q."/>
            <person name="Zhang J."/>
            <person name="Jiang W."/>
            <person name="Zhang Z."/>
            <person name="Lin K."/>
            <person name="Ro D.K."/>
            <person name="Chen X."/>
            <person name="Xiong X."/>
            <person name="Shang Y."/>
            <person name="Huang S."/>
            <person name="Zeng J."/>
        </authorList>
    </citation>
    <scope>NUCLEOTIDE SEQUENCE [LARGE SCALE GENOMIC DNA]</scope>
    <source>
        <strain evidence="6">cv. BLH2017</strain>
        <tissue evidence="5">Root</tissue>
    </source>
</reference>
<dbReference type="OMA" id="MAYHYGR"/>
<name>A0A200QGQ5_MACCD</name>
<accession>A0A200QGQ5</accession>
<dbReference type="OrthoDB" id="47007at2759"/>
<keyword evidence="3" id="KW-0560">Oxidoreductase</keyword>
<dbReference type="Proteomes" id="UP000195402">
    <property type="component" value="Unassembled WGS sequence"/>
</dbReference>
<feature type="transmembrane region" description="Helical" evidence="4">
    <location>
        <begin position="35"/>
        <end position="60"/>
    </location>
</feature>
<dbReference type="STRING" id="56857.A0A200QGQ5"/>
<comment type="similarity">
    <text evidence="2">Belongs to the short-chain dehydrogenases/reductases (SDR) family.</text>
</comment>
<dbReference type="InterPro" id="IPR002347">
    <property type="entry name" value="SDR_fam"/>
</dbReference>
<dbReference type="PRINTS" id="PR00081">
    <property type="entry name" value="GDHRDH"/>
</dbReference>
<dbReference type="GO" id="GO:0016491">
    <property type="term" value="F:oxidoreductase activity"/>
    <property type="evidence" value="ECO:0007669"/>
    <property type="project" value="UniProtKB-KW"/>
</dbReference>
<protein>
    <submittedName>
        <fullName evidence="5">Short-chain dehydrogenase/reductase SDR</fullName>
    </submittedName>
</protein>